<organism evidence="1 2">
    <name type="scientific">Lactococcus phage AM1</name>
    <dbReference type="NCBI Taxonomy" id="1965467"/>
    <lineage>
        <taxon>Viruses</taxon>
        <taxon>Duplodnaviria</taxon>
        <taxon>Heunggongvirae</taxon>
        <taxon>Uroviricota</taxon>
        <taxon>Caudoviricetes</taxon>
        <taxon>Audreyjarvisvirus</taxon>
        <taxon>Audreyjarvisvirus AM1</taxon>
    </lineage>
</organism>
<proteinExistence type="predicted"/>
<accession>A0A1W6JIY6</accession>
<sequence length="80" mass="9588">MLMQYTGRDGDLGLKTNDNYDVVATTDHNMWSICVYIYEINSTYPIFCPYDTFEGFFMNWNPYPKVEEKEVEEEDNWSDF</sequence>
<name>A0A1W6JIY6_9CAUD</name>
<protein>
    <submittedName>
        <fullName evidence="1">Uncharacterized protein</fullName>
    </submittedName>
</protein>
<gene>
    <name evidence="1" type="ORF">AM1_054</name>
</gene>
<keyword evidence="2" id="KW-1185">Reference proteome</keyword>
<evidence type="ECO:0000313" key="1">
    <source>
        <dbReference type="EMBL" id="ARM66181.1"/>
    </source>
</evidence>
<evidence type="ECO:0000313" key="2">
    <source>
        <dbReference type="Proteomes" id="UP000221405"/>
    </source>
</evidence>
<reference evidence="1 2" key="1">
    <citation type="journal article" date="2017" name="Viruses">
        <title>Phage Biodiversity in Artisanal Cheese Wheys Reflects the Complexity of the Fermentation Process.</title>
        <authorList>
            <person name="Mahony J."/>
            <person name="Moscarelli A."/>
            <person name="Kelleher P."/>
            <person name="Lugli G.A."/>
            <person name="Ventura M."/>
            <person name="Settanni L."/>
            <person name="van Sinderen D."/>
        </authorList>
    </citation>
    <scope>NUCLEOTIDE SEQUENCE [LARGE SCALE GENOMIC DNA]</scope>
</reference>
<dbReference type="EMBL" id="KY554768">
    <property type="protein sequence ID" value="ARM66181.1"/>
    <property type="molecule type" value="Genomic_DNA"/>
</dbReference>
<dbReference type="Proteomes" id="UP000221405">
    <property type="component" value="Segment"/>
</dbReference>